<evidence type="ECO:0000313" key="7">
    <source>
        <dbReference type="Proteomes" id="UP000682134"/>
    </source>
</evidence>
<keyword evidence="4 5" id="KW-0472">Membrane</keyword>
<comment type="subcellular location">
    <subcellularLocation>
        <location evidence="1">Membrane</location>
    </subcellularLocation>
</comment>
<gene>
    <name evidence="6" type="ORF">J5Y03_05890</name>
</gene>
<accession>A0A940NFX2</accession>
<organism evidence="6 7">
    <name type="scientific">Gottfriedia endophytica</name>
    <dbReference type="NCBI Taxonomy" id="2820819"/>
    <lineage>
        <taxon>Bacteria</taxon>
        <taxon>Bacillati</taxon>
        <taxon>Bacillota</taxon>
        <taxon>Bacilli</taxon>
        <taxon>Bacillales</taxon>
        <taxon>Bacillaceae</taxon>
        <taxon>Gottfriedia</taxon>
    </lineage>
</organism>
<dbReference type="InterPro" id="IPR006479">
    <property type="entry name" value="Holin"/>
</dbReference>
<evidence type="ECO:0000313" key="6">
    <source>
        <dbReference type="EMBL" id="MBP0724719.1"/>
    </source>
</evidence>
<keyword evidence="7" id="KW-1185">Reference proteome</keyword>
<dbReference type="Proteomes" id="UP000682134">
    <property type="component" value="Unassembled WGS sequence"/>
</dbReference>
<comment type="caution">
    <text evidence="6">The sequence shown here is derived from an EMBL/GenBank/DDBJ whole genome shotgun (WGS) entry which is preliminary data.</text>
</comment>
<dbReference type="AlphaFoldDB" id="A0A940NFX2"/>
<proteinExistence type="predicted"/>
<evidence type="ECO:0000256" key="2">
    <source>
        <dbReference type="ARBA" id="ARBA00022692"/>
    </source>
</evidence>
<evidence type="ECO:0000256" key="1">
    <source>
        <dbReference type="ARBA" id="ARBA00004370"/>
    </source>
</evidence>
<sequence length="89" mass="10099">MMSKDNLPDVLRFLTGFLLALQLLLHSFGINFLKNNQIEAIVNIISFLYILYFGAKHNYLGKKGQAQKAVLQKAGLEKCKDKPADKMEK</sequence>
<evidence type="ECO:0000256" key="5">
    <source>
        <dbReference type="SAM" id="Phobius"/>
    </source>
</evidence>
<evidence type="ECO:0000256" key="3">
    <source>
        <dbReference type="ARBA" id="ARBA00022989"/>
    </source>
</evidence>
<dbReference type="Pfam" id="PF04688">
    <property type="entry name" value="Holin_SPP1"/>
    <property type="match status" value="1"/>
</dbReference>
<reference evidence="6" key="1">
    <citation type="submission" date="2021-04" db="EMBL/GenBank/DDBJ databases">
        <title>Genome seq and assembly of Bacillus sp.</title>
        <authorList>
            <person name="Chhetri G."/>
        </authorList>
    </citation>
    <scope>NUCLEOTIDE SEQUENCE</scope>
    <source>
        <strain evidence="6">RG28</strain>
    </source>
</reference>
<protein>
    <submittedName>
        <fullName evidence="6">Uncharacterized protein</fullName>
    </submittedName>
</protein>
<dbReference type="GO" id="GO:0016020">
    <property type="term" value="C:membrane"/>
    <property type="evidence" value="ECO:0007669"/>
    <property type="project" value="UniProtKB-SubCell"/>
</dbReference>
<name>A0A940NFX2_9BACI</name>
<dbReference type="EMBL" id="JAGIYQ010000003">
    <property type="protein sequence ID" value="MBP0724719.1"/>
    <property type="molecule type" value="Genomic_DNA"/>
</dbReference>
<keyword evidence="3 5" id="KW-1133">Transmembrane helix</keyword>
<feature type="transmembrane region" description="Helical" evidence="5">
    <location>
        <begin position="37"/>
        <end position="55"/>
    </location>
</feature>
<evidence type="ECO:0000256" key="4">
    <source>
        <dbReference type="ARBA" id="ARBA00023136"/>
    </source>
</evidence>
<keyword evidence="2 5" id="KW-0812">Transmembrane</keyword>